<protein>
    <submittedName>
        <fullName evidence="1">Uncharacterized protein</fullName>
    </submittedName>
</protein>
<name>C7ZIE4_FUSV7</name>
<dbReference type="GeneID" id="9674282"/>
<gene>
    <name evidence="1" type="ORF">NECHADRAFT_87113</name>
</gene>
<accession>C7ZIE4</accession>
<proteinExistence type="predicted"/>
<evidence type="ECO:0000313" key="1">
    <source>
        <dbReference type="EMBL" id="EEU36247.1"/>
    </source>
</evidence>
<dbReference type="AlphaFoldDB" id="C7ZIE4"/>
<dbReference type="KEGG" id="nhe:NECHADRAFT_87113"/>
<evidence type="ECO:0000313" key="2">
    <source>
        <dbReference type="Proteomes" id="UP000005206"/>
    </source>
</evidence>
<dbReference type="InParanoid" id="C7ZIE4"/>
<organism evidence="1 2">
    <name type="scientific">Fusarium vanettenii (strain ATCC MYA-4622 / CBS 123669 / FGSC 9596 / NRRL 45880 / 77-13-4)</name>
    <name type="common">Fusarium solani subsp. pisi</name>
    <dbReference type="NCBI Taxonomy" id="660122"/>
    <lineage>
        <taxon>Eukaryota</taxon>
        <taxon>Fungi</taxon>
        <taxon>Dikarya</taxon>
        <taxon>Ascomycota</taxon>
        <taxon>Pezizomycotina</taxon>
        <taxon>Sordariomycetes</taxon>
        <taxon>Hypocreomycetidae</taxon>
        <taxon>Hypocreales</taxon>
        <taxon>Nectriaceae</taxon>
        <taxon>Fusarium</taxon>
        <taxon>Fusarium solani species complex</taxon>
        <taxon>Fusarium vanettenii</taxon>
    </lineage>
</organism>
<keyword evidence="2" id="KW-1185">Reference proteome</keyword>
<dbReference type="Proteomes" id="UP000005206">
    <property type="component" value="Chromosome 12"/>
</dbReference>
<dbReference type="EMBL" id="GG698930">
    <property type="protein sequence ID" value="EEU36247.1"/>
    <property type="molecule type" value="Genomic_DNA"/>
</dbReference>
<dbReference type="VEuPathDB" id="FungiDB:NECHADRAFT_87113"/>
<dbReference type="RefSeq" id="XP_003041960.1">
    <property type="nucleotide sequence ID" value="XM_003041914.1"/>
</dbReference>
<reference evidence="1 2" key="1">
    <citation type="journal article" date="2009" name="PLoS Genet.">
        <title>The genome of Nectria haematococca: contribution of supernumerary chromosomes to gene expansion.</title>
        <authorList>
            <person name="Coleman J.J."/>
            <person name="Rounsley S.D."/>
            <person name="Rodriguez-Carres M."/>
            <person name="Kuo A."/>
            <person name="Wasmann C.C."/>
            <person name="Grimwood J."/>
            <person name="Schmutz J."/>
            <person name="Taga M."/>
            <person name="White G.J."/>
            <person name="Zhou S."/>
            <person name="Schwartz D.C."/>
            <person name="Freitag M."/>
            <person name="Ma L.J."/>
            <person name="Danchin E.G."/>
            <person name="Henrissat B."/>
            <person name="Coutinho P.M."/>
            <person name="Nelson D.R."/>
            <person name="Straney D."/>
            <person name="Napoli C.A."/>
            <person name="Barker B.M."/>
            <person name="Gribskov M."/>
            <person name="Rep M."/>
            <person name="Kroken S."/>
            <person name="Molnar I."/>
            <person name="Rensing C."/>
            <person name="Kennell J.C."/>
            <person name="Zamora J."/>
            <person name="Farman M.L."/>
            <person name="Selker E.U."/>
            <person name="Salamov A."/>
            <person name="Shapiro H."/>
            <person name="Pangilinan J."/>
            <person name="Lindquist E."/>
            <person name="Lamers C."/>
            <person name="Grigoriev I.V."/>
            <person name="Geiser D.M."/>
            <person name="Covert S.F."/>
            <person name="Temporini E."/>
            <person name="Vanetten H.D."/>
        </authorList>
    </citation>
    <scope>NUCLEOTIDE SEQUENCE [LARGE SCALE GENOMIC DNA]</scope>
    <source>
        <strain evidence="2">ATCC MYA-4622 / CBS 123669 / FGSC 9596 / NRRL 45880 / 77-13-4</strain>
    </source>
</reference>
<dbReference type="HOGENOM" id="CLU_1240428_0_0_1"/>
<sequence>MAQRLNHLPLRVRILEIGASLDVGELGNMKFAAGILFISLIAVACCDEQRGTDFGGDENSDHPHVHSVAHIDDNGTFGKLTRKSMQASESLAMPPWKHIAQVGCNVALADRSVKDKGIASSLTGVKTSMGPNKCKQVVDNMDNNQCQNGSTMMLCESRDGQMLGMRLVASLERLVLTILSTRKIENQDWGHGAIASFSVNVSESPAARQVQLALSDVALSSEG</sequence>